<name>A0A7Z0DBJ8_9ACTN</name>
<evidence type="ECO:0000313" key="1">
    <source>
        <dbReference type="EMBL" id="NYI72316.1"/>
    </source>
</evidence>
<sequence length="111" mass="10906">MSAADIPSPVTWAAVIEHPGADPVRDRHVYSAPGVRALIVPVPSGDAAAEVARALVDEGVSLIELCGGLTSAHVAAVQAAVGDRAAVGHVTFSSEALQRAAAYAGAAGAAG</sequence>
<proteinExistence type="predicted"/>
<dbReference type="InterPro" id="IPR045441">
    <property type="entry name" value="DUF6506"/>
</dbReference>
<protein>
    <submittedName>
        <fullName evidence="1">Uncharacterized protein</fullName>
    </submittedName>
</protein>
<keyword evidence="2" id="KW-1185">Reference proteome</keyword>
<dbReference type="AlphaFoldDB" id="A0A7Z0DBJ8"/>
<dbReference type="EMBL" id="JACBZS010000001">
    <property type="protein sequence ID" value="NYI72316.1"/>
    <property type="molecule type" value="Genomic_DNA"/>
</dbReference>
<dbReference type="Pfam" id="PF20116">
    <property type="entry name" value="DUF6506"/>
    <property type="match status" value="1"/>
</dbReference>
<gene>
    <name evidence="1" type="ORF">GGQ54_002876</name>
</gene>
<dbReference type="Proteomes" id="UP000527616">
    <property type="component" value="Unassembled WGS sequence"/>
</dbReference>
<organism evidence="1 2">
    <name type="scientific">Naumannella cuiyingiana</name>
    <dbReference type="NCBI Taxonomy" id="1347891"/>
    <lineage>
        <taxon>Bacteria</taxon>
        <taxon>Bacillati</taxon>
        <taxon>Actinomycetota</taxon>
        <taxon>Actinomycetes</taxon>
        <taxon>Propionibacteriales</taxon>
        <taxon>Propionibacteriaceae</taxon>
        <taxon>Naumannella</taxon>
    </lineage>
</organism>
<accession>A0A7Z0DBJ8</accession>
<evidence type="ECO:0000313" key="2">
    <source>
        <dbReference type="Proteomes" id="UP000527616"/>
    </source>
</evidence>
<reference evidence="1 2" key="1">
    <citation type="submission" date="2020-07" db="EMBL/GenBank/DDBJ databases">
        <title>Sequencing the genomes of 1000 actinobacteria strains.</title>
        <authorList>
            <person name="Klenk H.-P."/>
        </authorList>
    </citation>
    <scope>NUCLEOTIDE SEQUENCE [LARGE SCALE GENOMIC DNA]</scope>
    <source>
        <strain evidence="1 2">DSM 103164</strain>
    </source>
</reference>
<dbReference type="RefSeq" id="WP_179445998.1">
    <property type="nucleotide sequence ID" value="NZ_JACBZS010000001.1"/>
</dbReference>
<comment type="caution">
    <text evidence="1">The sequence shown here is derived from an EMBL/GenBank/DDBJ whole genome shotgun (WGS) entry which is preliminary data.</text>
</comment>